<dbReference type="InterPro" id="IPR043128">
    <property type="entry name" value="Rev_trsase/Diguanyl_cyclase"/>
</dbReference>
<comment type="caution">
    <text evidence="3">The sequence shown here is derived from an EMBL/GenBank/DDBJ whole genome shotgun (WGS) entry which is preliminary data.</text>
</comment>
<dbReference type="InterPro" id="IPR016197">
    <property type="entry name" value="Chromo-like_dom_sf"/>
</dbReference>
<keyword evidence="4" id="KW-1185">Reference proteome</keyword>
<dbReference type="Pfam" id="PF08284">
    <property type="entry name" value="RVP_2"/>
    <property type="match status" value="1"/>
</dbReference>
<dbReference type="CDD" id="cd00303">
    <property type="entry name" value="retropepsin_like"/>
    <property type="match status" value="1"/>
</dbReference>
<evidence type="ECO:0000259" key="1">
    <source>
        <dbReference type="Pfam" id="PF17921"/>
    </source>
</evidence>
<dbReference type="InterPro" id="IPR036397">
    <property type="entry name" value="RNaseH_sf"/>
</dbReference>
<dbReference type="SUPFAM" id="SSF54160">
    <property type="entry name" value="Chromo domain-like"/>
    <property type="match status" value="1"/>
</dbReference>
<dbReference type="Gene3D" id="3.30.70.270">
    <property type="match status" value="1"/>
</dbReference>
<dbReference type="PANTHER" id="PTHR46148:SF44">
    <property type="entry name" value="GAG-POL POLYPROTEIN"/>
    <property type="match status" value="1"/>
</dbReference>
<dbReference type="InterPro" id="IPR041588">
    <property type="entry name" value="Integrase_H2C2"/>
</dbReference>
<dbReference type="Gene3D" id="3.30.420.10">
    <property type="entry name" value="Ribonuclease H-like superfamily/Ribonuclease H"/>
    <property type="match status" value="1"/>
</dbReference>
<dbReference type="OrthoDB" id="996762at2759"/>
<sequence>MIEKEKIAEEVKRTERLNREKEKGKNKWKVEAMGARQRPARRARVNGPVRAGAPVAAANNGIPPCAVCGKGHTGECWRRIGACLSCGSMEHRIRECPRRPDQVQAEGRGRGETASVSLCCSLQEEGDAPDVIMGMFLIFELPCITLIDVGSTYSYIACNRIETVGVELETIENEMTVLSPLGQSVKVSKLFRNVPLVVQGVTFLADLMELPFGEFDLILGMDWLTSHQAILDCAAKRMVLRTVEGDEVVVIEERHDYLSNVISAIKAEKLVRKGCEAYLAYISDLESKSPTVKDLRTVKEFPDVLLDQILMEKQLYAKFSKCEFWLREVTFLGHVVSVEGIRVDPRKVEAPEPGKEFTVYSDISHLGLGCVLMREGKSLKYLLTQKELNLRQRRWIELLKDYDCTIEYHLGKANVVADALSRRAMLDLRAMFARLSLYDDESLLAELQVKPLWGETTDFGLNSDGLCFRGRICVPRDEELRKFILREAHNSSYAMHPGGNKMYRDLRELYWWSGLKCEVTEFVGKCLSERVIQVLQDMLRGCVIEFRGSWEGYLSLVEFAYNNSYQASIGMAPYEALYGRRCRTPTCWTELGEQQVSGPELVADIEDKVKLIRDQLKEAADRQKSYANLKRREIEYAVGDLVFLKVSPWKKVLRFGWNGKLSPRFIGPYQVLKRIGPVAYQLELPTELSQIHDVFHVSMLRRYRSDPSHIVSVEEIEVRPDLTFDQDVKVLRRKSVSLVKVLWCSHNVEEATWEPEEAMRRQYPHLFQSGDEEWEELVPNGTLGECVFGLWL</sequence>
<protein>
    <submittedName>
        <fullName evidence="3">Reverse transcriptase</fullName>
    </submittedName>
</protein>
<dbReference type="AlphaFoldDB" id="A0A5B6UUT2"/>
<proteinExistence type="predicted"/>
<dbReference type="SUPFAM" id="SSF53098">
    <property type="entry name" value="Ribonuclease H-like"/>
    <property type="match status" value="1"/>
</dbReference>
<dbReference type="Pfam" id="PF24626">
    <property type="entry name" value="SH3_Tf2-1"/>
    <property type="match status" value="1"/>
</dbReference>
<dbReference type="SUPFAM" id="SSF50630">
    <property type="entry name" value="Acid proteases"/>
    <property type="match status" value="1"/>
</dbReference>
<name>A0A5B6UUT2_9ROSI</name>
<dbReference type="Pfam" id="PF17921">
    <property type="entry name" value="Integrase_H2C2"/>
    <property type="match status" value="1"/>
</dbReference>
<dbReference type="Gene3D" id="1.10.340.70">
    <property type="match status" value="1"/>
</dbReference>
<dbReference type="SUPFAM" id="SSF56672">
    <property type="entry name" value="DNA/RNA polymerases"/>
    <property type="match status" value="1"/>
</dbReference>
<evidence type="ECO:0000259" key="2">
    <source>
        <dbReference type="Pfam" id="PF24626"/>
    </source>
</evidence>
<reference evidence="4" key="1">
    <citation type="journal article" date="2019" name="Plant Biotechnol. J.">
        <title>Genome sequencing of the Australian wild diploid species Gossypium australe highlights disease resistance and delayed gland morphogenesis.</title>
        <authorList>
            <person name="Cai Y."/>
            <person name="Cai X."/>
            <person name="Wang Q."/>
            <person name="Wang P."/>
            <person name="Zhang Y."/>
            <person name="Cai C."/>
            <person name="Xu Y."/>
            <person name="Wang K."/>
            <person name="Zhou Z."/>
            <person name="Wang C."/>
            <person name="Geng S."/>
            <person name="Li B."/>
            <person name="Dong Q."/>
            <person name="Hou Y."/>
            <person name="Wang H."/>
            <person name="Ai P."/>
            <person name="Liu Z."/>
            <person name="Yi F."/>
            <person name="Sun M."/>
            <person name="An G."/>
            <person name="Cheng J."/>
            <person name="Zhang Y."/>
            <person name="Shi Q."/>
            <person name="Xie Y."/>
            <person name="Shi X."/>
            <person name="Chang Y."/>
            <person name="Huang F."/>
            <person name="Chen Y."/>
            <person name="Hong S."/>
            <person name="Mi L."/>
            <person name="Sun Q."/>
            <person name="Zhang L."/>
            <person name="Zhou B."/>
            <person name="Peng R."/>
            <person name="Zhang X."/>
            <person name="Liu F."/>
        </authorList>
    </citation>
    <scope>NUCLEOTIDE SEQUENCE [LARGE SCALE GENOMIC DNA]</scope>
    <source>
        <strain evidence="4">cv. PA1801</strain>
    </source>
</reference>
<organism evidence="3 4">
    <name type="scientific">Gossypium australe</name>
    <dbReference type="NCBI Taxonomy" id="47621"/>
    <lineage>
        <taxon>Eukaryota</taxon>
        <taxon>Viridiplantae</taxon>
        <taxon>Streptophyta</taxon>
        <taxon>Embryophyta</taxon>
        <taxon>Tracheophyta</taxon>
        <taxon>Spermatophyta</taxon>
        <taxon>Magnoliopsida</taxon>
        <taxon>eudicotyledons</taxon>
        <taxon>Gunneridae</taxon>
        <taxon>Pentapetalae</taxon>
        <taxon>rosids</taxon>
        <taxon>malvids</taxon>
        <taxon>Malvales</taxon>
        <taxon>Malvaceae</taxon>
        <taxon>Malvoideae</taxon>
        <taxon>Gossypium</taxon>
    </lineage>
</organism>
<dbReference type="Gene3D" id="2.40.70.10">
    <property type="entry name" value="Acid Proteases"/>
    <property type="match status" value="1"/>
</dbReference>
<dbReference type="GO" id="GO:0003964">
    <property type="term" value="F:RNA-directed DNA polymerase activity"/>
    <property type="evidence" value="ECO:0007669"/>
    <property type="project" value="UniProtKB-KW"/>
</dbReference>
<accession>A0A5B6UUT2</accession>
<dbReference type="PANTHER" id="PTHR46148">
    <property type="entry name" value="CHROMO DOMAIN-CONTAINING PROTEIN"/>
    <property type="match status" value="1"/>
</dbReference>
<evidence type="ECO:0000313" key="3">
    <source>
        <dbReference type="EMBL" id="KAA3461860.1"/>
    </source>
</evidence>
<keyword evidence="3" id="KW-0695">RNA-directed DNA polymerase</keyword>
<keyword evidence="3" id="KW-0548">Nucleotidyltransferase</keyword>
<feature type="domain" description="Tf2-1-like SH3-like" evidence="2">
    <location>
        <begin position="639"/>
        <end position="704"/>
    </location>
</feature>
<dbReference type="GO" id="GO:0003676">
    <property type="term" value="F:nucleic acid binding"/>
    <property type="evidence" value="ECO:0007669"/>
    <property type="project" value="InterPro"/>
</dbReference>
<gene>
    <name evidence="3" type="ORF">EPI10_028399</name>
</gene>
<dbReference type="InterPro" id="IPR056924">
    <property type="entry name" value="SH3_Tf2-1"/>
</dbReference>
<dbReference type="InterPro" id="IPR012337">
    <property type="entry name" value="RNaseH-like_sf"/>
</dbReference>
<keyword evidence="3" id="KW-0808">Transferase</keyword>
<dbReference type="InterPro" id="IPR021109">
    <property type="entry name" value="Peptidase_aspartic_dom_sf"/>
</dbReference>
<evidence type="ECO:0000313" key="4">
    <source>
        <dbReference type="Proteomes" id="UP000325315"/>
    </source>
</evidence>
<feature type="domain" description="Integrase zinc-binding" evidence="1">
    <location>
        <begin position="477"/>
        <end position="527"/>
    </location>
</feature>
<dbReference type="InterPro" id="IPR043502">
    <property type="entry name" value="DNA/RNA_pol_sf"/>
</dbReference>
<dbReference type="Proteomes" id="UP000325315">
    <property type="component" value="Unassembled WGS sequence"/>
</dbReference>
<dbReference type="EMBL" id="SMMG02000009">
    <property type="protein sequence ID" value="KAA3461860.1"/>
    <property type="molecule type" value="Genomic_DNA"/>
</dbReference>